<gene>
    <name evidence="2" type="ORF">EXU32_13680</name>
</gene>
<dbReference type="AlphaFoldDB" id="A0A4P6MYJ1"/>
<feature type="coiled-coil region" evidence="1">
    <location>
        <begin position="86"/>
        <end position="113"/>
    </location>
</feature>
<evidence type="ECO:0000256" key="1">
    <source>
        <dbReference type="SAM" id="Coils"/>
    </source>
</evidence>
<dbReference type="OrthoDB" id="5772641at2"/>
<dbReference type="EMBL" id="CP036164">
    <property type="protein sequence ID" value="QBF47207.1"/>
    <property type="molecule type" value="Genomic_DNA"/>
</dbReference>
<evidence type="ECO:0000313" key="2">
    <source>
        <dbReference type="EMBL" id="QBF47207.1"/>
    </source>
</evidence>
<sequence>MTARKFFDQFADEFGKGWVAMTTYRVTAEHTRSGWWALEASEVGAVSQTRRLDRAEAEMREAIAFLADVPESEVEIEVIPVIPDEVREAMRNSEELRSEAQKANRDAAAEARRAARTLHAAKYTYRDIGTVLGVSHQRAEQLVKS</sequence>
<accession>A0A4P6MYJ1</accession>
<name>A0A4P6MYJ1_9MICO</name>
<dbReference type="RefSeq" id="WP_130630400.1">
    <property type="nucleotide sequence ID" value="NZ_CP036164.1"/>
</dbReference>
<dbReference type="KEGG" id="jli:EXU32_13680"/>
<keyword evidence="1" id="KW-0175">Coiled coil</keyword>
<reference evidence="2 3" key="1">
    <citation type="submission" date="2019-02" db="EMBL/GenBank/DDBJ databases">
        <title>Genomic data mining of an Antarctic deep-sea actinobacterium, Janibacterlimosus P3-3-X1.</title>
        <authorList>
            <person name="Liao L."/>
            <person name="Chen B."/>
        </authorList>
    </citation>
    <scope>NUCLEOTIDE SEQUENCE [LARGE SCALE GENOMIC DNA]</scope>
    <source>
        <strain evidence="2 3">P3-3-X1</strain>
    </source>
</reference>
<dbReference type="Proteomes" id="UP000290408">
    <property type="component" value="Chromosome"/>
</dbReference>
<protein>
    <submittedName>
        <fullName evidence="2">Uncharacterized protein</fullName>
    </submittedName>
</protein>
<organism evidence="2 3">
    <name type="scientific">Janibacter limosus</name>
    <dbReference type="NCBI Taxonomy" id="53458"/>
    <lineage>
        <taxon>Bacteria</taxon>
        <taxon>Bacillati</taxon>
        <taxon>Actinomycetota</taxon>
        <taxon>Actinomycetes</taxon>
        <taxon>Micrococcales</taxon>
        <taxon>Intrasporangiaceae</taxon>
        <taxon>Janibacter</taxon>
    </lineage>
</organism>
<proteinExistence type="predicted"/>
<evidence type="ECO:0000313" key="3">
    <source>
        <dbReference type="Proteomes" id="UP000290408"/>
    </source>
</evidence>
<keyword evidence="3" id="KW-1185">Reference proteome</keyword>